<feature type="transmembrane region" description="Helical" evidence="1">
    <location>
        <begin position="109"/>
        <end position="133"/>
    </location>
</feature>
<feature type="transmembrane region" description="Helical" evidence="1">
    <location>
        <begin position="77"/>
        <end position="97"/>
    </location>
</feature>
<reference evidence="2 3" key="1">
    <citation type="journal article" date="2016" name="Nat. Commun.">
        <title>Thousands of microbial genomes shed light on interconnected biogeochemical processes in an aquifer system.</title>
        <authorList>
            <person name="Anantharaman K."/>
            <person name="Brown C.T."/>
            <person name="Hug L.A."/>
            <person name="Sharon I."/>
            <person name="Castelle C.J."/>
            <person name="Probst A.J."/>
            <person name="Thomas B.C."/>
            <person name="Singh A."/>
            <person name="Wilkins M.J."/>
            <person name="Karaoz U."/>
            <person name="Brodie E.L."/>
            <person name="Williams K.H."/>
            <person name="Hubbard S.S."/>
            <person name="Banfield J.F."/>
        </authorList>
    </citation>
    <scope>NUCLEOTIDE SEQUENCE [LARGE SCALE GENOMIC DNA]</scope>
</reference>
<feature type="transmembrane region" description="Helical" evidence="1">
    <location>
        <begin position="12"/>
        <end position="32"/>
    </location>
</feature>
<keyword evidence="1" id="KW-1133">Transmembrane helix</keyword>
<keyword evidence="1" id="KW-0472">Membrane</keyword>
<sequence length="234" mass="26334">MFKQYLTKRSLAFMAVFVVLGLGALQIQLTNLAGSGAKFTMYDAFAPIAGAFLGSVPGLITVFLMQFFNFLIHGADILDNGTIIRFFPILFATLAFARKNILLSWGVPLVAMIAFIAHPIGQTVWYFPLLWTIPMIAYFFRDRFLLARALGATFTAHAVGGMLWIYTFHTPALVWQSLIPIVLMERFLFALGIAGSYLLINNLLYILEQKHILKWHIALDRKYLLPGLKQSSTH</sequence>
<organism evidence="2 3">
    <name type="scientific">Candidatus Wildermuthbacteria bacterium RIFCSPHIGHO2_02_FULL_45_25</name>
    <dbReference type="NCBI Taxonomy" id="1802450"/>
    <lineage>
        <taxon>Bacteria</taxon>
        <taxon>Candidatus Wildermuthiibacteriota</taxon>
    </lineage>
</organism>
<accession>A0A1G2R3U9</accession>
<dbReference type="EMBL" id="MHTV01000008">
    <property type="protein sequence ID" value="OHA67540.1"/>
    <property type="molecule type" value="Genomic_DNA"/>
</dbReference>
<gene>
    <name evidence="2" type="ORF">A3C04_03800</name>
</gene>
<feature type="transmembrane region" description="Helical" evidence="1">
    <location>
        <begin position="44"/>
        <end position="65"/>
    </location>
</feature>
<evidence type="ECO:0000313" key="2">
    <source>
        <dbReference type="EMBL" id="OHA67540.1"/>
    </source>
</evidence>
<evidence type="ECO:0000256" key="1">
    <source>
        <dbReference type="SAM" id="Phobius"/>
    </source>
</evidence>
<dbReference type="AlphaFoldDB" id="A0A1G2R3U9"/>
<name>A0A1G2R3U9_9BACT</name>
<proteinExistence type="predicted"/>
<comment type="caution">
    <text evidence="2">The sequence shown here is derived from an EMBL/GenBank/DDBJ whole genome shotgun (WGS) entry which is preliminary data.</text>
</comment>
<evidence type="ECO:0000313" key="3">
    <source>
        <dbReference type="Proteomes" id="UP000178092"/>
    </source>
</evidence>
<dbReference type="Proteomes" id="UP000178092">
    <property type="component" value="Unassembled WGS sequence"/>
</dbReference>
<protein>
    <submittedName>
        <fullName evidence="2">Uncharacterized protein</fullName>
    </submittedName>
</protein>
<feature type="transmembrane region" description="Helical" evidence="1">
    <location>
        <begin position="187"/>
        <end position="207"/>
    </location>
</feature>
<keyword evidence="1" id="KW-0812">Transmembrane</keyword>
<feature type="transmembrane region" description="Helical" evidence="1">
    <location>
        <begin position="145"/>
        <end position="167"/>
    </location>
</feature>